<protein>
    <submittedName>
        <fullName evidence="1">Uncharacterized protein</fullName>
    </submittedName>
</protein>
<dbReference type="EMBL" id="KU595433">
    <property type="protein sequence ID" value="AMM44686.1"/>
    <property type="molecule type" value="Genomic_DNA"/>
</dbReference>
<name>A0A127AVK4_9CAUD</name>
<dbReference type="KEGG" id="vg:40066217"/>
<reference evidence="1 2" key="1">
    <citation type="journal article" date="2016" name="Genome Announc.">
        <title>Complete Genome Sequences of Lytic Bacteriophages of Xanthomonas arboricola pv. juglandis.</title>
        <authorList>
            <person name="Retamales J."/>
            <person name="Vasquez I."/>
            <person name="Santos L."/>
            <person name="Segovia C."/>
            <person name="Ayala M."/>
            <person name="Alvarado R."/>
            <person name="Nunez P."/>
            <person name="Santander J."/>
        </authorList>
    </citation>
    <scope>NUCLEOTIDE SEQUENCE [LARGE SCALE GENOMIC DNA]</scope>
</reference>
<dbReference type="InterPro" id="IPR029055">
    <property type="entry name" value="Ntn_hydrolases_N"/>
</dbReference>
<dbReference type="GeneID" id="40066217"/>
<dbReference type="Proteomes" id="UP000224679">
    <property type="component" value="Segment"/>
</dbReference>
<dbReference type="RefSeq" id="YP_009276344.1">
    <property type="nucleotide sequence ID" value="NC_030937.1"/>
</dbReference>
<evidence type="ECO:0000313" key="1">
    <source>
        <dbReference type="EMBL" id="AMM44686.1"/>
    </source>
</evidence>
<keyword evidence="2" id="KW-1185">Reference proteome</keyword>
<organism evidence="1 2">
    <name type="scientific">Xanthomonas phage f30-Xaj</name>
    <dbReference type="NCBI Taxonomy" id="1784981"/>
    <lineage>
        <taxon>Viruses</taxon>
        <taxon>Duplodnaviria</taxon>
        <taxon>Heunggongvirae</taxon>
        <taxon>Uroviricota</taxon>
        <taxon>Caudoviricetes</taxon>
        <taxon>Autographivirales</taxon>
        <taxon>Autonotataviridae</taxon>
        <taxon>Gujervirinae</taxon>
        <taxon>Pradovirus</taxon>
        <taxon>Pradovirus f30</taxon>
    </lineage>
</organism>
<dbReference type="SUPFAM" id="SSF56235">
    <property type="entry name" value="N-terminal nucleophile aminohydrolases (Ntn hydrolases)"/>
    <property type="match status" value="1"/>
</dbReference>
<proteinExistence type="predicted"/>
<dbReference type="OrthoDB" id="28327at10239"/>
<accession>A0A127AVK4</accession>
<sequence length="143" mass="15077">MTTICWDGKHLWADSQATQGDHKHTVRKIMPVSTPTGPVLLGVTGDFTVLRPVLAALKAGEGYEEHVGKSATVLVVKDGVLTVTTGKQQWVEEAPYFDGSGKALALGAYHASKSVAKAMAAAIAHDVYSSGPIIKLKAPVRKA</sequence>
<evidence type="ECO:0000313" key="2">
    <source>
        <dbReference type="Proteomes" id="UP000224679"/>
    </source>
</evidence>